<dbReference type="InterPro" id="IPR001387">
    <property type="entry name" value="Cro/C1-type_HTH"/>
</dbReference>
<comment type="caution">
    <text evidence="2">The sequence shown here is derived from an EMBL/GenBank/DDBJ whole genome shotgun (WGS) entry which is preliminary data.</text>
</comment>
<feature type="domain" description="DUF5753" evidence="1">
    <location>
        <begin position="97"/>
        <end position="277"/>
    </location>
</feature>
<name>A0A9X2VKE3_9PSEU</name>
<dbReference type="AlphaFoldDB" id="A0A9X2VKE3"/>
<dbReference type="Pfam" id="PF13560">
    <property type="entry name" value="HTH_31"/>
    <property type="match status" value="1"/>
</dbReference>
<protein>
    <submittedName>
        <fullName evidence="2">Helix-turn-helix domain-containing protein</fullName>
    </submittedName>
</protein>
<proteinExistence type="predicted"/>
<dbReference type="RefSeq" id="WP_259623763.1">
    <property type="nucleotide sequence ID" value="NZ_JANYMP010000006.1"/>
</dbReference>
<evidence type="ECO:0000313" key="2">
    <source>
        <dbReference type="EMBL" id="MCS7478265.1"/>
    </source>
</evidence>
<dbReference type="Gene3D" id="1.10.260.40">
    <property type="entry name" value="lambda repressor-like DNA-binding domains"/>
    <property type="match status" value="1"/>
</dbReference>
<accession>A0A9X2VKE3</accession>
<sequence length="285" mass="31579">MAVTPTPRKRRLGQHLKAVRERSSTLAETVADLLRVDAATVSRYETGYLRPSWPAVQAMLQTYGGTEEDRTRALELWDDAGQRAVRLAVPVGSSKEFRAFLRAESEADNMRVLAPLVVHGLLQTPAYTRAIHDSGHRFRDPDAEVERYVAARLSRQKRLEGPDALQFHALLDEAVIRRVIGGPGVMAEQLRHLLALGERANITLQVIPFGAGAYGTMSGGCAIIGYREKEYTPAVYVEHSIGGAWVEDEADVQRFLSMYDDTVEAALEPDRSAELIRSQLGVLKE</sequence>
<reference evidence="2" key="1">
    <citation type="submission" date="2022-08" db="EMBL/GenBank/DDBJ databases">
        <authorList>
            <person name="Tistechok S."/>
            <person name="Samborskyy M."/>
            <person name="Roman I."/>
        </authorList>
    </citation>
    <scope>NUCLEOTIDE SEQUENCE</scope>
    <source>
        <strain evidence="2">DSM 103496</strain>
    </source>
</reference>
<evidence type="ECO:0000313" key="3">
    <source>
        <dbReference type="Proteomes" id="UP001141259"/>
    </source>
</evidence>
<evidence type="ECO:0000259" key="1">
    <source>
        <dbReference type="Pfam" id="PF19054"/>
    </source>
</evidence>
<dbReference type="CDD" id="cd00093">
    <property type="entry name" value="HTH_XRE"/>
    <property type="match status" value="1"/>
</dbReference>
<gene>
    <name evidence="2" type="ORF">NZH93_15505</name>
</gene>
<dbReference type="InterPro" id="IPR010982">
    <property type="entry name" value="Lambda_DNA-bd_dom_sf"/>
</dbReference>
<dbReference type="GO" id="GO:0003677">
    <property type="term" value="F:DNA binding"/>
    <property type="evidence" value="ECO:0007669"/>
    <property type="project" value="InterPro"/>
</dbReference>
<keyword evidence="3" id="KW-1185">Reference proteome</keyword>
<organism evidence="2 3">
    <name type="scientific">Umezawaea endophytica</name>
    <dbReference type="NCBI Taxonomy" id="1654476"/>
    <lineage>
        <taxon>Bacteria</taxon>
        <taxon>Bacillati</taxon>
        <taxon>Actinomycetota</taxon>
        <taxon>Actinomycetes</taxon>
        <taxon>Pseudonocardiales</taxon>
        <taxon>Pseudonocardiaceae</taxon>
        <taxon>Umezawaea</taxon>
    </lineage>
</organism>
<dbReference type="Pfam" id="PF19054">
    <property type="entry name" value="DUF5753"/>
    <property type="match status" value="1"/>
</dbReference>
<dbReference type="EMBL" id="JANYMP010000006">
    <property type="protein sequence ID" value="MCS7478265.1"/>
    <property type="molecule type" value="Genomic_DNA"/>
</dbReference>
<dbReference type="InterPro" id="IPR043917">
    <property type="entry name" value="DUF5753"/>
</dbReference>
<dbReference type="SUPFAM" id="SSF47413">
    <property type="entry name" value="lambda repressor-like DNA-binding domains"/>
    <property type="match status" value="1"/>
</dbReference>
<dbReference type="Proteomes" id="UP001141259">
    <property type="component" value="Unassembled WGS sequence"/>
</dbReference>